<sequence length="167" mass="19941">MNFENYRIIPNYNTNKTDLFLATEQEIELCEKTLAIEFDDDYKDYVLTFGNGILGGTYIRMYLPKRIMNTLSKWKNRITEYWFWDEGKDILTKDEVLNSVRVGDTFDGDELILYKSYYYILPRHSEKIYKIGKTLDEMITWLCSTGILTEPFVERDFEPFDPVEWGK</sequence>
<dbReference type="Pfam" id="PF14567">
    <property type="entry name" value="SUKH_5"/>
    <property type="match status" value="1"/>
</dbReference>
<evidence type="ECO:0000313" key="2">
    <source>
        <dbReference type="Proteomes" id="UP001225933"/>
    </source>
</evidence>
<evidence type="ECO:0000313" key="1">
    <source>
        <dbReference type="EMBL" id="MDN4011944.1"/>
    </source>
</evidence>
<dbReference type="RefSeq" id="WP_214590924.1">
    <property type="nucleotide sequence ID" value="NZ_JAUHGV010000004.1"/>
</dbReference>
<gene>
    <name evidence="1" type="ORF">QX233_05705</name>
</gene>
<protein>
    <submittedName>
        <fullName evidence="1">SMI1/KNR4 family protein</fullName>
    </submittedName>
</protein>
<dbReference type="AlphaFoldDB" id="A0AAJ1VLR4"/>
<reference evidence="1" key="1">
    <citation type="submission" date="2023-06" db="EMBL/GenBank/DDBJ databases">
        <title>Two Chryseobacterium gambrini strains from China.</title>
        <authorList>
            <person name="Zeng J."/>
            <person name="Wu Y."/>
        </authorList>
    </citation>
    <scope>NUCLEOTIDE SEQUENCE</scope>
    <source>
        <strain evidence="1">SQ219</strain>
    </source>
</reference>
<dbReference type="InterPro" id="IPR037883">
    <property type="entry name" value="Knr4/Smi1-like_sf"/>
</dbReference>
<dbReference type="Proteomes" id="UP001225933">
    <property type="component" value="Unassembled WGS sequence"/>
</dbReference>
<accession>A0AAJ1VLR4</accession>
<organism evidence="1 2">
    <name type="scientific">Chryseobacterium gambrini</name>
    <dbReference type="NCBI Taxonomy" id="373672"/>
    <lineage>
        <taxon>Bacteria</taxon>
        <taxon>Pseudomonadati</taxon>
        <taxon>Bacteroidota</taxon>
        <taxon>Flavobacteriia</taxon>
        <taxon>Flavobacteriales</taxon>
        <taxon>Weeksellaceae</taxon>
        <taxon>Chryseobacterium group</taxon>
        <taxon>Chryseobacterium</taxon>
    </lineage>
</organism>
<dbReference type="EMBL" id="JAUHGV010000004">
    <property type="protein sequence ID" value="MDN4011944.1"/>
    <property type="molecule type" value="Genomic_DNA"/>
</dbReference>
<name>A0AAJ1VLR4_9FLAO</name>
<dbReference type="SUPFAM" id="SSF160631">
    <property type="entry name" value="SMI1/KNR4-like"/>
    <property type="match status" value="1"/>
</dbReference>
<comment type="caution">
    <text evidence="1">The sequence shown here is derived from an EMBL/GenBank/DDBJ whole genome shotgun (WGS) entry which is preliminary data.</text>
</comment>
<proteinExistence type="predicted"/>
<dbReference type="Gene3D" id="3.40.1580.10">
    <property type="entry name" value="SMI1/KNR4-like"/>
    <property type="match status" value="1"/>
</dbReference>